<dbReference type="InterPro" id="IPR051164">
    <property type="entry name" value="NmrA-like_oxidored"/>
</dbReference>
<dbReference type="PANTHER" id="PTHR42748:SF3">
    <property type="entry name" value="BLL4366 PROTEIN"/>
    <property type="match status" value="1"/>
</dbReference>
<evidence type="ECO:0000313" key="4">
    <source>
        <dbReference type="Proteomes" id="UP001233535"/>
    </source>
</evidence>
<dbReference type="RefSeq" id="WP_309261164.1">
    <property type="nucleotide sequence ID" value="NZ_JARUHG010000001.1"/>
</dbReference>
<feature type="domain" description="NAD(P)-binding" evidence="2">
    <location>
        <begin position="7"/>
        <end position="170"/>
    </location>
</feature>
<name>A0ABU1CA36_9GAMM</name>
<protein>
    <submittedName>
        <fullName evidence="3">SDR family oxidoreductase</fullName>
    </submittedName>
</protein>
<dbReference type="Gene3D" id="3.40.50.720">
    <property type="entry name" value="NAD(P)-binding Rossmann-like Domain"/>
    <property type="match status" value="1"/>
</dbReference>
<keyword evidence="4" id="KW-1185">Reference proteome</keyword>
<proteinExistence type="predicted"/>
<dbReference type="InterPro" id="IPR016040">
    <property type="entry name" value="NAD(P)-bd_dom"/>
</dbReference>
<evidence type="ECO:0000259" key="2">
    <source>
        <dbReference type="Pfam" id="PF13460"/>
    </source>
</evidence>
<accession>A0ABU1CA36</accession>
<sequence length="256" mass="26306">MKIVVIGGTGLIGSKVVERLRAAGHEAIAAAPATGVDILSGAGLDEAMAGTSVVVDLANSPAFDAKTALEFFETAGRNVLGAEARAGVGHHVALSVVGTEKLSASGYFVGKAAQEKLIRESGIPYTIVHSTQFLEFLPGIIQSGTEGDTVRLPTALVQPIAAENVAEAVARHALGAPANAVVDIAGPERDSMAAFAQRYMSATGDGRAVVGDVHARYFGVELAPDTLVPAGAAWQGDIALDRWLKESATTRQPARA</sequence>
<evidence type="ECO:0000256" key="1">
    <source>
        <dbReference type="ARBA" id="ARBA00022857"/>
    </source>
</evidence>
<dbReference type="Pfam" id="PF13460">
    <property type="entry name" value="NAD_binding_10"/>
    <property type="match status" value="1"/>
</dbReference>
<keyword evidence="1" id="KW-0521">NADP</keyword>
<evidence type="ECO:0000313" key="3">
    <source>
        <dbReference type="EMBL" id="MDR0182003.1"/>
    </source>
</evidence>
<dbReference type="SUPFAM" id="SSF51735">
    <property type="entry name" value="NAD(P)-binding Rossmann-fold domains"/>
    <property type="match status" value="1"/>
</dbReference>
<gene>
    <name evidence="3" type="ORF">P8609_03330</name>
</gene>
<dbReference type="InterPro" id="IPR036291">
    <property type="entry name" value="NAD(P)-bd_dom_sf"/>
</dbReference>
<comment type="caution">
    <text evidence="3">The sequence shown here is derived from an EMBL/GenBank/DDBJ whole genome shotgun (WGS) entry which is preliminary data.</text>
</comment>
<reference evidence="3 4" key="1">
    <citation type="submission" date="2023-04" db="EMBL/GenBank/DDBJ databases">
        <title>Lysobacter sp. strain UC isolated from soil sample.</title>
        <authorList>
            <person name="Choksket S."/>
            <person name="Harshvardhan F."/>
            <person name="Rana R."/>
            <person name="Patil P.B."/>
            <person name="Korpole S."/>
        </authorList>
    </citation>
    <scope>NUCLEOTIDE SEQUENCE [LARGE SCALE GENOMIC DNA]</scope>
    <source>
        <strain evidence="3 4">UC</strain>
    </source>
</reference>
<dbReference type="EMBL" id="JARUHG010000001">
    <property type="protein sequence ID" value="MDR0182003.1"/>
    <property type="molecule type" value="Genomic_DNA"/>
</dbReference>
<dbReference type="PANTHER" id="PTHR42748">
    <property type="entry name" value="NITROGEN METABOLITE REPRESSION PROTEIN NMRA FAMILY MEMBER"/>
    <property type="match status" value="1"/>
</dbReference>
<dbReference type="Proteomes" id="UP001233535">
    <property type="component" value="Unassembled WGS sequence"/>
</dbReference>
<organism evidence="3 4">
    <name type="scientific">Lysobacter arvi</name>
    <dbReference type="NCBI Taxonomy" id="3038776"/>
    <lineage>
        <taxon>Bacteria</taxon>
        <taxon>Pseudomonadati</taxon>
        <taxon>Pseudomonadota</taxon>
        <taxon>Gammaproteobacteria</taxon>
        <taxon>Lysobacterales</taxon>
        <taxon>Lysobacteraceae</taxon>
        <taxon>Lysobacter</taxon>
    </lineage>
</organism>